<organism evidence="1 2">
    <name type="scientific">Cichorium intybus</name>
    <name type="common">Chicory</name>
    <dbReference type="NCBI Taxonomy" id="13427"/>
    <lineage>
        <taxon>Eukaryota</taxon>
        <taxon>Viridiplantae</taxon>
        <taxon>Streptophyta</taxon>
        <taxon>Embryophyta</taxon>
        <taxon>Tracheophyta</taxon>
        <taxon>Spermatophyta</taxon>
        <taxon>Magnoliopsida</taxon>
        <taxon>eudicotyledons</taxon>
        <taxon>Gunneridae</taxon>
        <taxon>Pentapetalae</taxon>
        <taxon>asterids</taxon>
        <taxon>campanulids</taxon>
        <taxon>Asterales</taxon>
        <taxon>Asteraceae</taxon>
        <taxon>Cichorioideae</taxon>
        <taxon>Cichorieae</taxon>
        <taxon>Cichoriinae</taxon>
        <taxon>Cichorium</taxon>
    </lineage>
</organism>
<gene>
    <name evidence="1" type="ORF">L2E82_44101</name>
</gene>
<evidence type="ECO:0000313" key="1">
    <source>
        <dbReference type="EMBL" id="KAI3699673.1"/>
    </source>
</evidence>
<dbReference type="Proteomes" id="UP001055811">
    <property type="component" value="Linkage Group LG08"/>
</dbReference>
<name>A0ACB8ZPU9_CICIN</name>
<reference evidence="1 2" key="2">
    <citation type="journal article" date="2022" name="Mol. Ecol. Resour.">
        <title>The genomes of chicory, endive, great burdock and yacon provide insights into Asteraceae paleo-polyploidization history and plant inulin production.</title>
        <authorList>
            <person name="Fan W."/>
            <person name="Wang S."/>
            <person name="Wang H."/>
            <person name="Wang A."/>
            <person name="Jiang F."/>
            <person name="Liu H."/>
            <person name="Zhao H."/>
            <person name="Xu D."/>
            <person name="Zhang Y."/>
        </authorList>
    </citation>
    <scope>NUCLEOTIDE SEQUENCE [LARGE SCALE GENOMIC DNA]</scope>
    <source>
        <strain evidence="2">cv. Punajuju</strain>
        <tissue evidence="1">Leaves</tissue>
    </source>
</reference>
<comment type="caution">
    <text evidence="1">The sequence shown here is derived from an EMBL/GenBank/DDBJ whole genome shotgun (WGS) entry which is preliminary data.</text>
</comment>
<keyword evidence="2" id="KW-1185">Reference proteome</keyword>
<accession>A0ACB8ZPU9</accession>
<reference evidence="2" key="1">
    <citation type="journal article" date="2022" name="Mol. Ecol. Resour.">
        <title>The genomes of chicory, endive, great burdock and yacon provide insights into Asteraceae palaeo-polyploidization history and plant inulin production.</title>
        <authorList>
            <person name="Fan W."/>
            <person name="Wang S."/>
            <person name="Wang H."/>
            <person name="Wang A."/>
            <person name="Jiang F."/>
            <person name="Liu H."/>
            <person name="Zhao H."/>
            <person name="Xu D."/>
            <person name="Zhang Y."/>
        </authorList>
    </citation>
    <scope>NUCLEOTIDE SEQUENCE [LARGE SCALE GENOMIC DNA]</scope>
    <source>
        <strain evidence="2">cv. Punajuju</strain>
    </source>
</reference>
<proteinExistence type="predicted"/>
<protein>
    <submittedName>
        <fullName evidence="1">Uncharacterized protein</fullName>
    </submittedName>
</protein>
<dbReference type="EMBL" id="CM042016">
    <property type="protein sequence ID" value="KAI3699673.1"/>
    <property type="molecule type" value="Genomic_DNA"/>
</dbReference>
<sequence>MADSDKANSLSEDYLLKDIEEKLKVVDSEPEEKSAEKDAPPPVDEDVTGPSPPADEDVTEPPPTATEEETTENADEVNTSSSQASRAVKLQEQLLLNDFYVFESSSFSYY</sequence>
<evidence type="ECO:0000313" key="2">
    <source>
        <dbReference type="Proteomes" id="UP001055811"/>
    </source>
</evidence>